<keyword evidence="5" id="KW-0472">Membrane</keyword>
<keyword evidence="11" id="KW-1185">Reference proteome</keyword>
<reference evidence="10" key="1">
    <citation type="submission" date="2021-02" db="EMBL/GenBank/DDBJ databases">
        <authorList>
            <person name="Nowell W R."/>
        </authorList>
    </citation>
    <scope>NUCLEOTIDE SEQUENCE</scope>
</reference>
<evidence type="ECO:0000256" key="3">
    <source>
        <dbReference type="ARBA" id="ARBA00022794"/>
    </source>
</evidence>
<dbReference type="OrthoDB" id="10254896at2759"/>
<evidence type="ECO:0000313" key="11">
    <source>
        <dbReference type="Proteomes" id="UP000663828"/>
    </source>
</evidence>
<keyword evidence="4" id="KW-0325">Glycoprotein</keyword>
<evidence type="ECO:0008006" key="12">
    <source>
        <dbReference type="Google" id="ProtNLM"/>
    </source>
</evidence>
<dbReference type="GO" id="GO:0030030">
    <property type="term" value="P:cell projection organization"/>
    <property type="evidence" value="ECO:0007669"/>
    <property type="project" value="UniProtKB-KW"/>
</dbReference>
<protein>
    <recommendedName>
        <fullName evidence="12">Tectonic domain-containing protein</fullName>
    </recommendedName>
</protein>
<dbReference type="PANTHER" id="PTHR14611">
    <property type="entry name" value="TECTONIC FAMILY MEMBER"/>
    <property type="match status" value="1"/>
</dbReference>
<feature type="domain" description="Tectonic-1-3 N-terminal" evidence="8">
    <location>
        <begin position="21"/>
        <end position="122"/>
    </location>
</feature>
<dbReference type="InterPro" id="IPR057724">
    <property type="entry name" value="TCTN1-3_N"/>
</dbReference>
<dbReference type="Pfam" id="PF25752">
    <property type="entry name" value="DUF1619_N"/>
    <property type="match status" value="1"/>
</dbReference>
<feature type="domain" description="Tectonic-1-3" evidence="7">
    <location>
        <begin position="316"/>
        <end position="496"/>
    </location>
</feature>
<dbReference type="PANTHER" id="PTHR14611:SF2">
    <property type="entry name" value="TECTONIC"/>
    <property type="match status" value="1"/>
</dbReference>
<evidence type="ECO:0000256" key="1">
    <source>
        <dbReference type="ARBA" id="ARBA00007633"/>
    </source>
</evidence>
<keyword evidence="2 6" id="KW-0732">Signal</keyword>
<evidence type="ECO:0000259" key="8">
    <source>
        <dbReference type="Pfam" id="PF25752"/>
    </source>
</evidence>
<organism evidence="10 11">
    <name type="scientific">Adineta ricciae</name>
    <name type="common">Rotifer</name>
    <dbReference type="NCBI Taxonomy" id="249248"/>
    <lineage>
        <taxon>Eukaryota</taxon>
        <taxon>Metazoa</taxon>
        <taxon>Spiralia</taxon>
        <taxon>Gnathifera</taxon>
        <taxon>Rotifera</taxon>
        <taxon>Eurotatoria</taxon>
        <taxon>Bdelloidea</taxon>
        <taxon>Adinetida</taxon>
        <taxon>Adinetidae</taxon>
        <taxon>Adineta</taxon>
    </lineage>
</organism>
<evidence type="ECO:0000313" key="10">
    <source>
        <dbReference type="EMBL" id="CAF1490401.1"/>
    </source>
</evidence>
<evidence type="ECO:0000259" key="7">
    <source>
        <dbReference type="Pfam" id="PF07773"/>
    </source>
</evidence>
<evidence type="ECO:0000256" key="5">
    <source>
        <dbReference type="SAM" id="Phobius"/>
    </source>
</evidence>
<gene>
    <name evidence="9" type="ORF">EDS130_LOCUS1531</name>
    <name evidence="10" type="ORF">XAT740_LOCUS39052</name>
</gene>
<sequence length="551" mass="59221">MISPLHLSILFLITIAQTQSNAEPSSNTGRCSCDLNRGTCDVSCCCDTDCSTSDLQALHCYTQQDQDARLESIVHTTCFKDLPLYQSNSPYVIRKENGFVCIDQEKSINYTFYQQQLKDKMDANGFTRAISLDNSVSLSPKIPTSLTGYQAGTSVFKYFPASNVSSTFSLPTGTSTNAPCSSTRTITYMNDFSSTCTQQVTQQTCTIALNPAVYLTSFSLVTNPTTLTDASVTTISCGISPAASPAASTWTSPTCTGALQTLNLVIYYTNPTGIQSCNGTYTMAAASSTLQQTFTVKFVRSGNASSPVSRSGNPGYIQRAAVLAGTANGNTITESDFTIPQSSDSCSSIVQRTVRFGQNTQSTCSLQINASAANCPNINDVTNVLMPINATALRIAASGSPDSSTISSPWLSVTYCASETGSTSGAVCQQNSIPTWTIGQCYDRVDIQIAYANIGSVSNPQPIIGAVVFHYQRSTITNTTLLSSSLLLTRTVTFQDVSNWPVTQGDHLPKPNTRLPGDFFYAFFRNQATILNPLSLFVPLLINMLLMFVLM</sequence>
<dbReference type="Proteomes" id="UP000663828">
    <property type="component" value="Unassembled WGS sequence"/>
</dbReference>
<feature type="transmembrane region" description="Helical" evidence="5">
    <location>
        <begin position="530"/>
        <end position="550"/>
    </location>
</feature>
<keyword evidence="5" id="KW-0812">Transmembrane</keyword>
<evidence type="ECO:0000256" key="6">
    <source>
        <dbReference type="SAM" id="SignalP"/>
    </source>
</evidence>
<keyword evidence="3" id="KW-0970">Cilium biogenesis/degradation</keyword>
<feature type="chain" id="PRO_5035607073" description="Tectonic domain-containing protein" evidence="6">
    <location>
        <begin position="21"/>
        <end position="551"/>
    </location>
</feature>
<dbReference type="AlphaFoldDB" id="A0A815SCS9"/>
<dbReference type="Proteomes" id="UP000663852">
    <property type="component" value="Unassembled WGS sequence"/>
</dbReference>
<proteinExistence type="inferred from homology"/>
<dbReference type="EMBL" id="CAJNOR010004285">
    <property type="protein sequence ID" value="CAF1490401.1"/>
    <property type="molecule type" value="Genomic_DNA"/>
</dbReference>
<dbReference type="InterPro" id="IPR011677">
    <property type="entry name" value="TCTN1-3_dom"/>
</dbReference>
<name>A0A815SCS9_ADIRI</name>
<dbReference type="InterPro" id="IPR040354">
    <property type="entry name" value="TCTN1-3"/>
</dbReference>
<evidence type="ECO:0000313" key="9">
    <source>
        <dbReference type="EMBL" id="CAF0737816.1"/>
    </source>
</evidence>
<evidence type="ECO:0000256" key="2">
    <source>
        <dbReference type="ARBA" id="ARBA00022729"/>
    </source>
</evidence>
<accession>A0A815SCS9</accession>
<feature type="signal peptide" evidence="6">
    <location>
        <begin position="1"/>
        <end position="20"/>
    </location>
</feature>
<dbReference type="EMBL" id="CAJNOJ010000004">
    <property type="protein sequence ID" value="CAF0737816.1"/>
    <property type="molecule type" value="Genomic_DNA"/>
</dbReference>
<feature type="domain" description="Tectonic-1-3" evidence="7">
    <location>
        <begin position="147"/>
        <end position="300"/>
    </location>
</feature>
<comment type="caution">
    <text evidence="10">The sequence shown here is derived from an EMBL/GenBank/DDBJ whole genome shotgun (WGS) entry which is preliminary data.</text>
</comment>
<dbReference type="Pfam" id="PF07773">
    <property type="entry name" value="TCTN_DUF1619"/>
    <property type="match status" value="2"/>
</dbReference>
<comment type="similarity">
    <text evidence="1">Belongs to the tectonic family.</text>
</comment>
<evidence type="ECO:0000256" key="4">
    <source>
        <dbReference type="ARBA" id="ARBA00023180"/>
    </source>
</evidence>
<keyword evidence="5" id="KW-1133">Transmembrane helix</keyword>